<reference evidence="1" key="1">
    <citation type="submission" date="2017-06" db="EMBL/GenBank/DDBJ databases">
        <title>Novel phages from South African skin metaviromes.</title>
        <authorList>
            <person name="van Zyl L.J."/>
            <person name="Abrahams Y."/>
            <person name="Stander E.A."/>
            <person name="Kirby B.M."/>
            <person name="Clavaud C."/>
            <person name="Farcet C."/>
            <person name="Breton L."/>
            <person name="Trindade M.I."/>
        </authorList>
    </citation>
    <scope>NUCLEOTIDE SEQUENCE</scope>
</reference>
<name>A0A2H4JAE2_9CAUD</name>
<evidence type="ECO:0008006" key="2">
    <source>
        <dbReference type="Google" id="ProtNLM"/>
    </source>
</evidence>
<protein>
    <recommendedName>
        <fullName evidence="2">Transposase</fullName>
    </recommendedName>
</protein>
<dbReference type="GO" id="GO:0006313">
    <property type="term" value="P:DNA transposition"/>
    <property type="evidence" value="ECO:0007669"/>
    <property type="project" value="InterPro"/>
</dbReference>
<evidence type="ECO:0000313" key="1">
    <source>
        <dbReference type="EMBL" id="ASN69278.1"/>
    </source>
</evidence>
<dbReference type="EMBL" id="MF417888">
    <property type="protein sequence ID" value="ASN69278.1"/>
    <property type="molecule type" value="Genomic_DNA"/>
</dbReference>
<gene>
    <name evidence="1" type="ORF">9S3_26</name>
</gene>
<proteinExistence type="predicted"/>
<dbReference type="Pfam" id="PF01527">
    <property type="entry name" value="HTH_Tnp_1"/>
    <property type="match status" value="1"/>
</dbReference>
<dbReference type="SUPFAM" id="SSF46689">
    <property type="entry name" value="Homeodomain-like"/>
    <property type="match status" value="1"/>
</dbReference>
<organism evidence="1">
    <name type="scientific">uncultured Caudovirales phage</name>
    <dbReference type="NCBI Taxonomy" id="2100421"/>
    <lineage>
        <taxon>Viruses</taxon>
        <taxon>Duplodnaviria</taxon>
        <taxon>Heunggongvirae</taxon>
        <taxon>Uroviricota</taxon>
        <taxon>Caudoviricetes</taxon>
        <taxon>Peduoviridae</taxon>
        <taxon>Maltschvirus</taxon>
        <taxon>Maltschvirus maltsch</taxon>
    </lineage>
</organism>
<dbReference type="Gene3D" id="1.10.10.60">
    <property type="entry name" value="Homeodomain-like"/>
    <property type="match status" value="1"/>
</dbReference>
<dbReference type="InterPro" id="IPR009057">
    <property type="entry name" value="Homeodomain-like_sf"/>
</dbReference>
<accession>A0A2H4JAE2</accession>
<dbReference type="GO" id="GO:0003677">
    <property type="term" value="F:DNA binding"/>
    <property type="evidence" value="ECO:0007669"/>
    <property type="project" value="InterPro"/>
</dbReference>
<dbReference type="InterPro" id="IPR002514">
    <property type="entry name" value="Transposase_8"/>
</dbReference>
<dbReference type="GO" id="GO:0004803">
    <property type="term" value="F:transposase activity"/>
    <property type="evidence" value="ECO:0007669"/>
    <property type="project" value="InterPro"/>
</dbReference>
<sequence length="177" mass="20619">MSENKTDGRVTKGKYHDWISDEGLKIIEGWARDGLSNKQIARNIGIDEATFYTWQHKYDKFHEAVKKGKEVIDREVENALLKRALGYEAEETKTYFKKGKNGEETKHIEKTKKHVAGDTTSMIFWLKNRKPDEWNDRREITHTGSIDSNVKMFEKVSTDELRDIVSDVKDILRGDNQ</sequence>